<keyword evidence="2" id="KW-0472">Membrane</keyword>
<proteinExistence type="inferred from homology"/>
<comment type="caution">
    <text evidence="4">The sequence shown here is derived from an EMBL/GenBank/DDBJ whole genome shotgun (WGS) entry which is preliminary data.</text>
</comment>
<feature type="transmembrane region" description="Helical" evidence="2">
    <location>
        <begin position="120"/>
        <end position="142"/>
    </location>
</feature>
<accession>A0A7M4DFT9</accession>
<organism evidence="4 5">
    <name type="scientific">Occultella aeris</name>
    <dbReference type="NCBI Taxonomy" id="2761496"/>
    <lineage>
        <taxon>Bacteria</taxon>
        <taxon>Bacillati</taxon>
        <taxon>Actinomycetota</taxon>
        <taxon>Actinomycetes</taxon>
        <taxon>Micrococcales</taxon>
        <taxon>Ruaniaceae</taxon>
        <taxon>Occultella</taxon>
    </lineage>
</organism>
<feature type="transmembrane region" description="Helical" evidence="2">
    <location>
        <begin position="12"/>
        <end position="33"/>
    </location>
</feature>
<feature type="transmembrane region" description="Helical" evidence="2">
    <location>
        <begin position="148"/>
        <end position="167"/>
    </location>
</feature>
<comment type="similarity">
    <text evidence="1">Belongs to the EamA transporter family.</text>
</comment>
<feature type="transmembrane region" description="Helical" evidence="2">
    <location>
        <begin position="239"/>
        <end position="259"/>
    </location>
</feature>
<evidence type="ECO:0000313" key="5">
    <source>
        <dbReference type="Proteomes" id="UP000419743"/>
    </source>
</evidence>
<evidence type="ECO:0000256" key="1">
    <source>
        <dbReference type="ARBA" id="ARBA00007362"/>
    </source>
</evidence>
<reference evidence="4 5" key="1">
    <citation type="submission" date="2019-11" db="EMBL/GenBank/DDBJ databases">
        <authorList>
            <person name="Criscuolo A."/>
        </authorList>
    </citation>
    <scope>NUCLEOTIDE SEQUENCE [LARGE SCALE GENOMIC DNA]</scope>
    <source>
        <strain evidence="4">CIP111667</strain>
    </source>
</reference>
<keyword evidence="2" id="KW-1133">Transmembrane helix</keyword>
<dbReference type="EMBL" id="CACRYJ010000016">
    <property type="protein sequence ID" value="VZO35782.1"/>
    <property type="molecule type" value="Genomic_DNA"/>
</dbReference>
<feature type="transmembrane region" description="Helical" evidence="2">
    <location>
        <begin position="68"/>
        <end position="88"/>
    </location>
</feature>
<feature type="transmembrane region" description="Helical" evidence="2">
    <location>
        <begin position="39"/>
        <end position="56"/>
    </location>
</feature>
<feature type="domain" description="EamA" evidence="3">
    <location>
        <begin position="150"/>
        <end position="280"/>
    </location>
</feature>
<keyword evidence="2" id="KW-0812">Transmembrane</keyword>
<feature type="transmembrane region" description="Helical" evidence="2">
    <location>
        <begin position="94"/>
        <end position="113"/>
    </location>
</feature>
<evidence type="ECO:0000256" key="2">
    <source>
        <dbReference type="SAM" id="Phobius"/>
    </source>
</evidence>
<dbReference type="Proteomes" id="UP000419743">
    <property type="component" value="Unassembled WGS sequence"/>
</dbReference>
<evidence type="ECO:0000259" key="3">
    <source>
        <dbReference type="Pfam" id="PF00892"/>
    </source>
</evidence>
<sequence length="292" mass="29919">MRQLVDRTPAPLLFLVGGFSQYVGAALAVGLYPTMPPHAVAWLRAVFAAVVLLLVVRPWRADWNRRTLAQTGVFGLVLLGMNMLFYVAIEHLPLGAAVAVEFTGPVAVAAWGGRTARARIAIGLALFGVLSISLVGLDWSVTGSTADLLLGLGAALAAGVLWAAYMVIGGRIVRARDGLSSLAVGLAIAAVAFAPFSAPFAGAAVRPEILLTAAAVGVLSSVVPYVLDQVTLKRLGTATFALMNALLPVSATIIGVIALAQLPTAGEVIGVLAVSAAVWISGSGRRPAVEPG</sequence>
<feature type="transmembrane region" description="Helical" evidence="2">
    <location>
        <begin position="179"/>
        <end position="197"/>
    </location>
</feature>
<dbReference type="AlphaFoldDB" id="A0A7M4DFT9"/>
<dbReference type="InterPro" id="IPR000620">
    <property type="entry name" value="EamA_dom"/>
</dbReference>
<feature type="transmembrane region" description="Helical" evidence="2">
    <location>
        <begin position="209"/>
        <end position="227"/>
    </location>
</feature>
<protein>
    <submittedName>
        <fullName evidence="4">Threonine/homoserine exporter RhtA</fullName>
    </submittedName>
</protein>
<dbReference type="SUPFAM" id="SSF103481">
    <property type="entry name" value="Multidrug resistance efflux transporter EmrE"/>
    <property type="match status" value="2"/>
</dbReference>
<dbReference type="GO" id="GO:0016020">
    <property type="term" value="C:membrane"/>
    <property type="evidence" value="ECO:0007669"/>
    <property type="project" value="InterPro"/>
</dbReference>
<dbReference type="RefSeq" id="WP_156739812.1">
    <property type="nucleotide sequence ID" value="NZ_CACRYJ010000016.1"/>
</dbReference>
<dbReference type="Pfam" id="PF00892">
    <property type="entry name" value="EamA"/>
    <property type="match status" value="1"/>
</dbReference>
<keyword evidence="5" id="KW-1185">Reference proteome</keyword>
<name>A0A7M4DFT9_9MICO</name>
<dbReference type="InterPro" id="IPR037185">
    <property type="entry name" value="EmrE-like"/>
</dbReference>
<gene>
    <name evidence="4" type="primary">rhtA</name>
    <name evidence="4" type="ORF">HALOF300_00983</name>
</gene>
<evidence type="ECO:0000313" key="4">
    <source>
        <dbReference type="EMBL" id="VZO35782.1"/>
    </source>
</evidence>